<protein>
    <submittedName>
        <fullName evidence="12">Integrase</fullName>
    </submittedName>
</protein>
<dbReference type="KEGG" id="gsb:GSUB_06700"/>
<dbReference type="InterPro" id="IPR010998">
    <property type="entry name" value="Integrase_recombinase_N"/>
</dbReference>
<dbReference type="Gene3D" id="1.10.443.10">
    <property type="entry name" value="Intergrase catalytic core"/>
    <property type="match status" value="1"/>
</dbReference>
<evidence type="ECO:0000256" key="6">
    <source>
        <dbReference type="ARBA" id="ARBA00023172"/>
    </source>
</evidence>
<evidence type="ECO:0000256" key="1">
    <source>
        <dbReference type="ARBA" id="ARBA00004496"/>
    </source>
</evidence>
<dbReference type="InterPro" id="IPR002104">
    <property type="entry name" value="Integrase_catalytic"/>
</dbReference>
<dbReference type="OrthoDB" id="9801717at2"/>
<dbReference type="PANTHER" id="PTHR30349:SF64">
    <property type="entry name" value="PROPHAGE INTEGRASE INTD-RELATED"/>
    <property type="match status" value="1"/>
</dbReference>
<evidence type="ECO:0000256" key="3">
    <source>
        <dbReference type="ARBA" id="ARBA00022490"/>
    </source>
</evidence>
<keyword evidence="13" id="KW-1185">Reference proteome</keyword>
<evidence type="ECO:0000256" key="7">
    <source>
        <dbReference type="ARBA" id="ARBA00037721"/>
    </source>
</evidence>
<dbReference type="Proteomes" id="UP000035036">
    <property type="component" value="Chromosome"/>
</dbReference>
<name>A0A0B5FG48_9BACT</name>
<dbReference type="Pfam" id="PF00589">
    <property type="entry name" value="Phage_integrase"/>
    <property type="match status" value="1"/>
</dbReference>
<dbReference type="STRING" id="483547.GSUB_06700"/>
<feature type="domain" description="Tyr recombinase" evidence="10">
    <location>
        <begin position="102"/>
        <end position="318"/>
    </location>
</feature>
<dbReference type="GO" id="GO:0015074">
    <property type="term" value="P:DNA integration"/>
    <property type="evidence" value="ECO:0007669"/>
    <property type="project" value="UniProtKB-KW"/>
</dbReference>
<keyword evidence="6" id="KW-0233">DNA recombination</keyword>
<dbReference type="Gene3D" id="1.10.150.130">
    <property type="match status" value="1"/>
</dbReference>
<comment type="function">
    <text evidence="7">Site-specific tyrosine recombinase, which acts by catalyzing the cutting and rejoining of the recombining DNA molecules. The XerC-XerD complex is essential to convert dimers of the bacterial chromosome into monomers to permit their segregation at cell division. It also contributes to the segregational stability of plasmids.</text>
</comment>
<proteinExistence type="inferred from homology"/>
<dbReference type="GO" id="GO:0005737">
    <property type="term" value="C:cytoplasm"/>
    <property type="evidence" value="ECO:0007669"/>
    <property type="project" value="UniProtKB-SubCell"/>
</dbReference>
<evidence type="ECO:0000259" key="10">
    <source>
        <dbReference type="PROSITE" id="PS51898"/>
    </source>
</evidence>
<dbReference type="NCBIfam" id="TIGR02249">
    <property type="entry name" value="integrase_gron"/>
    <property type="match status" value="1"/>
</dbReference>
<feature type="domain" description="Core-binding (CB)" evidence="11">
    <location>
        <begin position="1"/>
        <end position="84"/>
    </location>
</feature>
<evidence type="ECO:0000256" key="9">
    <source>
        <dbReference type="PROSITE-ProRule" id="PRU01248"/>
    </source>
</evidence>
<dbReference type="InterPro" id="IPR011946">
    <property type="entry name" value="Integrase_integron-type"/>
</dbReference>
<reference evidence="12 13" key="1">
    <citation type="journal article" date="2015" name="Genome Announc.">
        <title>Genomes of Geoalkalibacter ferrihydriticus Z-0531T and Geoalkalibacter subterraneus Red1T, Two Haloalkaliphilic Metal-Reducing Deltaproteobacteria.</title>
        <authorList>
            <person name="Badalamenti J.P."/>
            <person name="Krajmalnik-Brown R."/>
            <person name="Torres C.I."/>
            <person name="Bond D.R."/>
        </authorList>
    </citation>
    <scope>NUCLEOTIDE SEQUENCE [LARGE SCALE GENOMIC DNA]</scope>
    <source>
        <strain evidence="12 13">Red1</strain>
    </source>
</reference>
<dbReference type="InterPro" id="IPR004107">
    <property type="entry name" value="Integrase_SAM-like_N"/>
</dbReference>
<keyword evidence="4" id="KW-0229">DNA integration</keyword>
<dbReference type="GO" id="GO:0003677">
    <property type="term" value="F:DNA binding"/>
    <property type="evidence" value="ECO:0007669"/>
    <property type="project" value="UniProtKB-UniRule"/>
</dbReference>
<evidence type="ECO:0000256" key="5">
    <source>
        <dbReference type="ARBA" id="ARBA00023125"/>
    </source>
</evidence>
<dbReference type="InterPro" id="IPR011010">
    <property type="entry name" value="DNA_brk_join_enz"/>
</dbReference>
<dbReference type="HOGENOM" id="CLU_027562_37_0_7"/>
<accession>A0A0B5FG48</accession>
<evidence type="ECO:0000256" key="8">
    <source>
        <dbReference type="ARBA" id="ARBA00038613"/>
    </source>
</evidence>
<evidence type="ECO:0000259" key="11">
    <source>
        <dbReference type="PROSITE" id="PS51900"/>
    </source>
</evidence>
<evidence type="ECO:0000256" key="4">
    <source>
        <dbReference type="ARBA" id="ARBA00022908"/>
    </source>
</evidence>
<dbReference type="AlphaFoldDB" id="A0A0B5FG48"/>
<sequence>MSQPRLLDRVRDAIRTRHYSLRTEETYTAWVRRFILFHNKRHPQEMGADEVRQFLTYLAVRQNVAASTQNQALNALVFLYKQVLGTDLGDLGEVVRAKKPQKLPLVLTRDEVQRLLTGLTGTHWLMAGLLYGSGLRLLECLRLRVQDIDFGYGQITVRRGKGDKDRRTMLPQSLIEPLQRQIALVRQLHERDLADGYGRVYLPEALARKYPAAPAKLGWQYLFPSSKLSRDPRSGETRRHHLSESVLQNAVKQAVRSAGLNKPASCHTLRHSFATHLLEDGYDIRTVQELLGHQDVRTTMIYTHVLNKGGQGVRSPLDCT</sequence>
<comment type="subunit">
    <text evidence="8">Forms a cyclic heterotetrameric complex composed of two molecules of XerC and two molecules of XerD.</text>
</comment>
<dbReference type="CDD" id="cd01193">
    <property type="entry name" value="INT_IntI_C"/>
    <property type="match status" value="1"/>
</dbReference>
<dbReference type="PANTHER" id="PTHR30349">
    <property type="entry name" value="PHAGE INTEGRASE-RELATED"/>
    <property type="match status" value="1"/>
</dbReference>
<dbReference type="InterPro" id="IPR013762">
    <property type="entry name" value="Integrase-like_cat_sf"/>
</dbReference>
<dbReference type="Pfam" id="PF13495">
    <property type="entry name" value="Phage_int_SAM_4"/>
    <property type="match status" value="1"/>
</dbReference>
<dbReference type="SUPFAM" id="SSF56349">
    <property type="entry name" value="DNA breaking-rejoining enzymes"/>
    <property type="match status" value="1"/>
</dbReference>
<dbReference type="FunFam" id="1.10.443.10:FF:000007">
    <property type="entry name" value="Tyrosine recombinase XerC"/>
    <property type="match status" value="1"/>
</dbReference>
<evidence type="ECO:0000313" key="12">
    <source>
        <dbReference type="EMBL" id="AJF06303.1"/>
    </source>
</evidence>
<evidence type="ECO:0000313" key="13">
    <source>
        <dbReference type="Proteomes" id="UP000035036"/>
    </source>
</evidence>
<dbReference type="GO" id="GO:0006310">
    <property type="term" value="P:DNA recombination"/>
    <property type="evidence" value="ECO:0007669"/>
    <property type="project" value="UniProtKB-KW"/>
</dbReference>
<evidence type="ECO:0000256" key="2">
    <source>
        <dbReference type="ARBA" id="ARBA00008857"/>
    </source>
</evidence>
<dbReference type="PROSITE" id="PS51898">
    <property type="entry name" value="TYR_RECOMBINASE"/>
    <property type="match status" value="1"/>
</dbReference>
<dbReference type="InterPro" id="IPR044068">
    <property type="entry name" value="CB"/>
</dbReference>
<gene>
    <name evidence="12" type="ORF">GSUB_06700</name>
</gene>
<keyword evidence="3" id="KW-0963">Cytoplasm</keyword>
<comment type="subcellular location">
    <subcellularLocation>
        <location evidence="1">Cytoplasm</location>
    </subcellularLocation>
</comment>
<dbReference type="InterPro" id="IPR050090">
    <property type="entry name" value="Tyrosine_recombinase_XerCD"/>
</dbReference>
<comment type="similarity">
    <text evidence="2">Belongs to the 'phage' integrase family.</text>
</comment>
<organism evidence="12 13">
    <name type="scientific">Geoalkalibacter subterraneus</name>
    <dbReference type="NCBI Taxonomy" id="483547"/>
    <lineage>
        <taxon>Bacteria</taxon>
        <taxon>Pseudomonadati</taxon>
        <taxon>Thermodesulfobacteriota</taxon>
        <taxon>Desulfuromonadia</taxon>
        <taxon>Desulfuromonadales</taxon>
        <taxon>Geoalkalibacteraceae</taxon>
        <taxon>Geoalkalibacter</taxon>
    </lineage>
</organism>
<dbReference type="EMBL" id="CP010311">
    <property type="protein sequence ID" value="AJF06303.1"/>
    <property type="molecule type" value="Genomic_DNA"/>
</dbReference>
<keyword evidence="5 9" id="KW-0238">DNA-binding</keyword>
<dbReference type="RefSeq" id="WP_040199870.1">
    <property type="nucleotide sequence ID" value="NZ_CP010311.1"/>
</dbReference>
<dbReference type="PROSITE" id="PS51900">
    <property type="entry name" value="CB"/>
    <property type="match status" value="1"/>
</dbReference>